<feature type="chain" id="PRO_5035897686" evidence="3">
    <location>
        <begin position="26"/>
        <end position="140"/>
    </location>
</feature>
<feature type="transmembrane region" description="Helical" evidence="2">
    <location>
        <begin position="62"/>
        <end position="83"/>
    </location>
</feature>
<gene>
    <name evidence="4" type="ORF">PVAP13_6KG250924</name>
</gene>
<comment type="caution">
    <text evidence="4">The sequence shown here is derived from an EMBL/GenBank/DDBJ whole genome shotgun (WGS) entry which is preliminary data.</text>
</comment>
<accession>A0A8T0RGM2</accession>
<feature type="compositionally biased region" description="Low complexity" evidence="1">
    <location>
        <begin position="41"/>
        <end position="50"/>
    </location>
</feature>
<feature type="signal peptide" evidence="3">
    <location>
        <begin position="1"/>
        <end position="25"/>
    </location>
</feature>
<keyword evidence="5" id="KW-1185">Reference proteome</keyword>
<name>A0A8T0RGM2_PANVG</name>
<dbReference type="Proteomes" id="UP000823388">
    <property type="component" value="Chromosome 6K"/>
</dbReference>
<evidence type="ECO:0000256" key="1">
    <source>
        <dbReference type="SAM" id="MobiDB-lite"/>
    </source>
</evidence>
<reference evidence="4" key="1">
    <citation type="submission" date="2020-05" db="EMBL/GenBank/DDBJ databases">
        <title>WGS assembly of Panicum virgatum.</title>
        <authorList>
            <person name="Lovell J.T."/>
            <person name="Jenkins J."/>
            <person name="Shu S."/>
            <person name="Juenger T.E."/>
            <person name="Schmutz J."/>
        </authorList>
    </citation>
    <scope>NUCLEOTIDE SEQUENCE</scope>
    <source>
        <strain evidence="4">AP13</strain>
    </source>
</reference>
<keyword evidence="2" id="KW-0812">Transmembrane</keyword>
<proteinExistence type="predicted"/>
<dbReference type="EMBL" id="CM029047">
    <property type="protein sequence ID" value="KAG2583889.1"/>
    <property type="molecule type" value="Genomic_DNA"/>
</dbReference>
<keyword evidence="2" id="KW-0472">Membrane</keyword>
<evidence type="ECO:0000256" key="2">
    <source>
        <dbReference type="SAM" id="Phobius"/>
    </source>
</evidence>
<organism evidence="4 5">
    <name type="scientific">Panicum virgatum</name>
    <name type="common">Blackwell switchgrass</name>
    <dbReference type="NCBI Taxonomy" id="38727"/>
    <lineage>
        <taxon>Eukaryota</taxon>
        <taxon>Viridiplantae</taxon>
        <taxon>Streptophyta</taxon>
        <taxon>Embryophyta</taxon>
        <taxon>Tracheophyta</taxon>
        <taxon>Spermatophyta</taxon>
        <taxon>Magnoliopsida</taxon>
        <taxon>Liliopsida</taxon>
        <taxon>Poales</taxon>
        <taxon>Poaceae</taxon>
        <taxon>PACMAD clade</taxon>
        <taxon>Panicoideae</taxon>
        <taxon>Panicodae</taxon>
        <taxon>Paniceae</taxon>
        <taxon>Panicinae</taxon>
        <taxon>Panicum</taxon>
        <taxon>Panicum sect. Hiantes</taxon>
    </lineage>
</organism>
<evidence type="ECO:0000256" key="3">
    <source>
        <dbReference type="SAM" id="SignalP"/>
    </source>
</evidence>
<keyword evidence="2" id="KW-1133">Transmembrane helix</keyword>
<protein>
    <submittedName>
        <fullName evidence="4">Uncharacterized protein</fullName>
    </submittedName>
</protein>
<sequence length="140" mass="14506">MASRRSFRSLPWLLLLEFLADVVAAVAVPKPLMLGIAEPPGAAARPAGASRPGGGGKPDQSVAGTDMILVGFTAAVVVVVFLYQSGRTRSLPHAGCGAAGQRGQTRVHRSSYADSRRGLCGLVARVDPAGSRQSPPRLHP</sequence>
<keyword evidence="3" id="KW-0732">Signal</keyword>
<evidence type="ECO:0000313" key="4">
    <source>
        <dbReference type="EMBL" id="KAG2583889.1"/>
    </source>
</evidence>
<feature type="region of interest" description="Disordered" evidence="1">
    <location>
        <begin position="41"/>
        <end position="60"/>
    </location>
</feature>
<evidence type="ECO:0000313" key="5">
    <source>
        <dbReference type="Proteomes" id="UP000823388"/>
    </source>
</evidence>
<dbReference type="AlphaFoldDB" id="A0A8T0RGM2"/>